<dbReference type="InterPro" id="IPR002052">
    <property type="entry name" value="DNA_methylase_N6_adenine_CS"/>
</dbReference>
<dbReference type="GO" id="GO:0009007">
    <property type="term" value="F:site-specific DNA-methyltransferase (adenine-specific) activity"/>
    <property type="evidence" value="ECO:0007669"/>
    <property type="project" value="UniProtKB-EC"/>
</dbReference>
<evidence type="ECO:0000256" key="3">
    <source>
        <dbReference type="ARBA" id="ARBA00022603"/>
    </source>
</evidence>
<keyword evidence="3 9" id="KW-0489">Methyltransferase</keyword>
<evidence type="ECO:0000256" key="2">
    <source>
        <dbReference type="ARBA" id="ARBA00011900"/>
    </source>
</evidence>
<gene>
    <name evidence="9" type="ORF">IPP15_23605</name>
</gene>
<dbReference type="GO" id="GO:0032259">
    <property type="term" value="P:methylation"/>
    <property type="evidence" value="ECO:0007669"/>
    <property type="project" value="UniProtKB-KW"/>
</dbReference>
<organism evidence="9 10">
    <name type="scientific">Candidatus Opimibacter skivensis</name>
    <dbReference type="NCBI Taxonomy" id="2982028"/>
    <lineage>
        <taxon>Bacteria</taxon>
        <taxon>Pseudomonadati</taxon>
        <taxon>Bacteroidota</taxon>
        <taxon>Saprospiria</taxon>
        <taxon>Saprospirales</taxon>
        <taxon>Saprospiraceae</taxon>
        <taxon>Candidatus Opimibacter</taxon>
    </lineage>
</organism>
<proteinExistence type="inferred from homology"/>
<protein>
    <recommendedName>
        <fullName evidence="2">site-specific DNA-methyltransferase (adenine-specific)</fullName>
        <ecNumber evidence="2">2.1.1.72</ecNumber>
    </recommendedName>
</protein>
<evidence type="ECO:0000256" key="1">
    <source>
        <dbReference type="ARBA" id="ARBA00006594"/>
    </source>
</evidence>
<dbReference type="InterPro" id="IPR029063">
    <property type="entry name" value="SAM-dependent_MTases_sf"/>
</dbReference>
<dbReference type="GO" id="GO:0003677">
    <property type="term" value="F:DNA binding"/>
    <property type="evidence" value="ECO:0007669"/>
    <property type="project" value="InterPro"/>
</dbReference>
<accession>A0A9D7T000</accession>
<sequence>MTNHLEHTQKTKELIDGLKTVCSNYGLANTGYEYKIITEGFLYKFLNDKFLHEARNANKKLKDSKNIEADIQNMSDNDYEYMLEKIGERSAKLKKTHFISYLFNKQNEKDFSITFDTTLTDIAATNIKIFSVSTIGGEKIPLFEELSENIREKNERSPFCKAIINKLVAFSFEPVFEEKYDFFSTIFEYLIKDYNKDSGQYAEYYTPPTVAKIMARILVPKETKNVLLYDPAAGSGSLLLSLAHQIGEDKCTIYSQDISQKSSEFLRLNLILNNLVHSLHNVIKGNSLTIPFHVNDAKDDLKKFDYIVSNPPFKTDFSDDRETLASDIHKKRFFAGVPSVPAKKKESMAIYQLFIQHIMYSLDTKGKAAVVVPTGFCTEKAAIGFGIRKKIVDSNWLHAVVQMPPNIFANTGTNVSVVFIDKSKTTDKVIFVDASKLGKKVKEGKNKKTLLSADDENKIINAINNKEVIEDFSIEIDNKKIEGKKYSFGAGQYFETRIEYCELTSYEFDEKMQEHQNNLAEYFNDGKKLEKDILKNFKIVSYE</sequence>
<evidence type="ECO:0000259" key="8">
    <source>
        <dbReference type="Pfam" id="PF02384"/>
    </source>
</evidence>
<evidence type="ECO:0000256" key="4">
    <source>
        <dbReference type="ARBA" id="ARBA00022679"/>
    </source>
</evidence>
<name>A0A9D7T000_9BACT</name>
<evidence type="ECO:0000256" key="6">
    <source>
        <dbReference type="ARBA" id="ARBA00022747"/>
    </source>
</evidence>
<feature type="domain" description="DNA methylase adenine-specific" evidence="8">
    <location>
        <begin position="179"/>
        <end position="496"/>
    </location>
</feature>
<dbReference type="Pfam" id="PF02384">
    <property type="entry name" value="N6_Mtase"/>
    <property type="match status" value="1"/>
</dbReference>
<dbReference type="InterPro" id="IPR003356">
    <property type="entry name" value="DNA_methylase_A-5"/>
</dbReference>
<keyword evidence="5" id="KW-0949">S-adenosyl-L-methionine</keyword>
<dbReference type="Proteomes" id="UP000808337">
    <property type="component" value="Unassembled WGS sequence"/>
</dbReference>
<dbReference type="EC" id="2.1.1.72" evidence="2"/>
<dbReference type="InterPro" id="IPR051537">
    <property type="entry name" value="DNA_Adenine_Mtase"/>
</dbReference>
<evidence type="ECO:0000313" key="9">
    <source>
        <dbReference type="EMBL" id="MBK9985289.1"/>
    </source>
</evidence>
<dbReference type="PRINTS" id="PR00507">
    <property type="entry name" value="N12N6MTFRASE"/>
</dbReference>
<evidence type="ECO:0000256" key="7">
    <source>
        <dbReference type="ARBA" id="ARBA00047942"/>
    </source>
</evidence>
<dbReference type="PROSITE" id="PS00092">
    <property type="entry name" value="N6_MTASE"/>
    <property type="match status" value="1"/>
</dbReference>
<dbReference type="EMBL" id="JADKGY010000035">
    <property type="protein sequence ID" value="MBK9985289.1"/>
    <property type="molecule type" value="Genomic_DNA"/>
</dbReference>
<dbReference type="PANTHER" id="PTHR42933">
    <property type="entry name" value="SLR6095 PROTEIN"/>
    <property type="match status" value="1"/>
</dbReference>
<evidence type="ECO:0000313" key="10">
    <source>
        <dbReference type="Proteomes" id="UP000808337"/>
    </source>
</evidence>
<dbReference type="AlphaFoldDB" id="A0A9D7T000"/>
<dbReference type="PANTHER" id="PTHR42933:SF1">
    <property type="entry name" value="SITE-SPECIFIC DNA-METHYLTRANSFERASE (ADENINE-SPECIFIC)"/>
    <property type="match status" value="1"/>
</dbReference>
<keyword evidence="6" id="KW-0680">Restriction system</keyword>
<reference evidence="9 10" key="1">
    <citation type="submission" date="2020-10" db="EMBL/GenBank/DDBJ databases">
        <title>Connecting structure to function with the recovery of over 1000 high-quality activated sludge metagenome-assembled genomes encoding full-length rRNA genes using long-read sequencing.</title>
        <authorList>
            <person name="Singleton C.M."/>
            <person name="Petriglieri F."/>
            <person name="Kristensen J.M."/>
            <person name="Kirkegaard R.H."/>
            <person name="Michaelsen T.Y."/>
            <person name="Andersen M.H."/>
            <person name="Karst S.M."/>
            <person name="Dueholm M.S."/>
            <person name="Nielsen P.H."/>
            <person name="Albertsen M."/>
        </authorList>
    </citation>
    <scope>NUCLEOTIDE SEQUENCE [LARGE SCALE GENOMIC DNA]</scope>
    <source>
        <strain evidence="9">Ribe_18-Q3-R11-54_MAXAC.273</strain>
    </source>
</reference>
<dbReference type="GO" id="GO:0009307">
    <property type="term" value="P:DNA restriction-modification system"/>
    <property type="evidence" value="ECO:0007669"/>
    <property type="project" value="UniProtKB-KW"/>
</dbReference>
<dbReference type="SUPFAM" id="SSF53335">
    <property type="entry name" value="S-adenosyl-L-methionine-dependent methyltransferases"/>
    <property type="match status" value="1"/>
</dbReference>
<dbReference type="GO" id="GO:0008170">
    <property type="term" value="F:N-methyltransferase activity"/>
    <property type="evidence" value="ECO:0007669"/>
    <property type="project" value="InterPro"/>
</dbReference>
<keyword evidence="4" id="KW-0808">Transferase</keyword>
<comment type="catalytic activity">
    <reaction evidence="7">
        <text>a 2'-deoxyadenosine in DNA + S-adenosyl-L-methionine = an N(6)-methyl-2'-deoxyadenosine in DNA + S-adenosyl-L-homocysteine + H(+)</text>
        <dbReference type="Rhea" id="RHEA:15197"/>
        <dbReference type="Rhea" id="RHEA-COMP:12418"/>
        <dbReference type="Rhea" id="RHEA-COMP:12419"/>
        <dbReference type="ChEBI" id="CHEBI:15378"/>
        <dbReference type="ChEBI" id="CHEBI:57856"/>
        <dbReference type="ChEBI" id="CHEBI:59789"/>
        <dbReference type="ChEBI" id="CHEBI:90615"/>
        <dbReference type="ChEBI" id="CHEBI:90616"/>
        <dbReference type="EC" id="2.1.1.72"/>
    </reaction>
</comment>
<dbReference type="Gene3D" id="3.40.50.150">
    <property type="entry name" value="Vaccinia Virus protein VP39"/>
    <property type="match status" value="1"/>
</dbReference>
<comment type="similarity">
    <text evidence="1">Belongs to the N(4)/N(6)-methyltransferase family.</text>
</comment>
<comment type="caution">
    <text evidence="9">The sequence shown here is derived from an EMBL/GenBank/DDBJ whole genome shotgun (WGS) entry which is preliminary data.</text>
</comment>
<evidence type="ECO:0000256" key="5">
    <source>
        <dbReference type="ARBA" id="ARBA00022691"/>
    </source>
</evidence>